<proteinExistence type="inferred from homology"/>
<evidence type="ECO:0000256" key="3">
    <source>
        <dbReference type="ARBA" id="ARBA00022679"/>
    </source>
</evidence>
<evidence type="ECO:0000256" key="11">
    <source>
        <dbReference type="SAM" id="Phobius"/>
    </source>
</evidence>
<organism evidence="12 13">
    <name type="scientific">Acropora cervicornis</name>
    <name type="common">Staghorn coral</name>
    <dbReference type="NCBI Taxonomy" id="6130"/>
    <lineage>
        <taxon>Eukaryota</taxon>
        <taxon>Metazoa</taxon>
        <taxon>Cnidaria</taxon>
        <taxon>Anthozoa</taxon>
        <taxon>Hexacorallia</taxon>
        <taxon>Scleractinia</taxon>
        <taxon>Astrocoeniina</taxon>
        <taxon>Acroporidae</taxon>
        <taxon>Acropora</taxon>
    </lineage>
</organism>
<feature type="compositionally biased region" description="Basic and acidic residues" evidence="10">
    <location>
        <begin position="117"/>
        <end position="126"/>
    </location>
</feature>
<evidence type="ECO:0000256" key="5">
    <source>
        <dbReference type="ARBA" id="ARBA00022968"/>
    </source>
</evidence>
<reference evidence="12" key="2">
    <citation type="journal article" date="2023" name="Science">
        <title>Genomic signatures of disease resistance in endangered staghorn corals.</title>
        <authorList>
            <person name="Vollmer S.V."/>
            <person name="Selwyn J.D."/>
            <person name="Despard B.A."/>
            <person name="Roesel C.L."/>
        </authorList>
    </citation>
    <scope>NUCLEOTIDE SEQUENCE</scope>
    <source>
        <strain evidence="12">K2</strain>
    </source>
</reference>
<keyword evidence="6 11" id="KW-1133">Transmembrane helix</keyword>
<evidence type="ECO:0000256" key="9">
    <source>
        <dbReference type="ARBA" id="ARBA00023180"/>
    </source>
</evidence>
<dbReference type="GO" id="GO:0001733">
    <property type="term" value="F:galactosylceramide sulfotransferase activity"/>
    <property type="evidence" value="ECO:0007669"/>
    <property type="project" value="InterPro"/>
</dbReference>
<evidence type="ECO:0000256" key="4">
    <source>
        <dbReference type="ARBA" id="ARBA00022692"/>
    </source>
</evidence>
<keyword evidence="4 11" id="KW-0812">Transmembrane</keyword>
<evidence type="ECO:0000256" key="7">
    <source>
        <dbReference type="ARBA" id="ARBA00023034"/>
    </source>
</evidence>
<evidence type="ECO:0000256" key="8">
    <source>
        <dbReference type="ARBA" id="ARBA00023136"/>
    </source>
</evidence>
<evidence type="ECO:0000313" key="13">
    <source>
        <dbReference type="Proteomes" id="UP001249851"/>
    </source>
</evidence>
<dbReference type="Proteomes" id="UP001249851">
    <property type="component" value="Unassembled WGS sequence"/>
</dbReference>
<comment type="caution">
    <text evidence="12">The sequence shown here is derived from an EMBL/GenBank/DDBJ whole genome shotgun (WGS) entry which is preliminary data.</text>
</comment>
<keyword evidence="7" id="KW-0333">Golgi apparatus</keyword>
<dbReference type="InterPro" id="IPR009729">
    <property type="entry name" value="Gal-3-0_sulfotransfrase"/>
</dbReference>
<keyword evidence="8 11" id="KW-0472">Membrane</keyword>
<dbReference type="GO" id="GO:0009247">
    <property type="term" value="P:glycolipid biosynthetic process"/>
    <property type="evidence" value="ECO:0007669"/>
    <property type="project" value="InterPro"/>
</dbReference>
<feature type="compositionally biased region" description="Polar residues" evidence="10">
    <location>
        <begin position="93"/>
        <end position="110"/>
    </location>
</feature>
<dbReference type="SUPFAM" id="SSF52540">
    <property type="entry name" value="P-loop containing nucleoside triphosphate hydrolases"/>
    <property type="match status" value="1"/>
</dbReference>
<comment type="similarity">
    <text evidence="2">Belongs to the galactose-3-O-sulfotransferase family.</text>
</comment>
<comment type="subcellular location">
    <subcellularLocation>
        <location evidence="1">Golgi apparatus membrane</location>
        <topology evidence="1">Single-pass type II membrane protein</topology>
    </subcellularLocation>
</comment>
<dbReference type="AlphaFoldDB" id="A0AAD9QA25"/>
<reference evidence="12" key="1">
    <citation type="journal article" date="2023" name="G3 (Bethesda)">
        <title>Whole genome assembly and annotation of the endangered Caribbean coral Acropora cervicornis.</title>
        <authorList>
            <person name="Selwyn J.D."/>
            <person name="Vollmer S.V."/>
        </authorList>
    </citation>
    <scope>NUCLEOTIDE SEQUENCE</scope>
    <source>
        <strain evidence="12">K2</strain>
    </source>
</reference>
<accession>A0AAD9QA25</accession>
<keyword evidence="13" id="KW-1185">Reference proteome</keyword>
<dbReference type="PANTHER" id="PTHR14647">
    <property type="entry name" value="GALACTOSE-3-O-SULFOTRANSFERASE"/>
    <property type="match status" value="1"/>
</dbReference>
<feature type="region of interest" description="Disordered" evidence="10">
    <location>
        <begin position="83"/>
        <end position="126"/>
    </location>
</feature>
<dbReference type="EMBL" id="JARQWQ010000050">
    <property type="protein sequence ID" value="KAK2557398.1"/>
    <property type="molecule type" value="Genomic_DNA"/>
</dbReference>
<dbReference type="InterPro" id="IPR027417">
    <property type="entry name" value="P-loop_NTPase"/>
</dbReference>
<dbReference type="Pfam" id="PF06990">
    <property type="entry name" value="Gal-3-0_sulfotr"/>
    <property type="match status" value="1"/>
</dbReference>
<dbReference type="GO" id="GO:0000139">
    <property type="term" value="C:Golgi membrane"/>
    <property type="evidence" value="ECO:0007669"/>
    <property type="project" value="UniProtKB-SubCell"/>
</dbReference>
<name>A0AAD9QA25_ACRCE</name>
<gene>
    <name evidence="12" type="ORF">P5673_020514</name>
</gene>
<evidence type="ECO:0000256" key="2">
    <source>
        <dbReference type="ARBA" id="ARBA00008124"/>
    </source>
</evidence>
<feature type="transmembrane region" description="Helical" evidence="11">
    <location>
        <begin position="6"/>
        <end position="28"/>
    </location>
</feature>
<evidence type="ECO:0000256" key="6">
    <source>
        <dbReference type="ARBA" id="ARBA00022989"/>
    </source>
</evidence>
<keyword evidence="9" id="KW-0325">Glycoprotein</keyword>
<evidence type="ECO:0000256" key="1">
    <source>
        <dbReference type="ARBA" id="ARBA00004323"/>
    </source>
</evidence>
<keyword evidence="5" id="KW-0735">Signal-anchor</keyword>
<keyword evidence="3" id="KW-0808">Transferase</keyword>
<feature type="compositionally biased region" description="Basic and acidic residues" evidence="10">
    <location>
        <begin position="83"/>
        <end position="92"/>
    </location>
</feature>
<dbReference type="Gene3D" id="3.40.50.300">
    <property type="entry name" value="P-loop containing nucleotide triphosphate hydrolases"/>
    <property type="match status" value="1"/>
</dbReference>
<protein>
    <submittedName>
        <fullName evidence="12">Galactosylceramide sulfotransferase</fullName>
    </submittedName>
</protein>
<evidence type="ECO:0000256" key="10">
    <source>
        <dbReference type="SAM" id="MobiDB-lite"/>
    </source>
</evidence>
<sequence length="380" mass="44416">MRNKNVLFPAWVTNIGAVTTCLLILLYFRSQAEVMQRKRDIEEREDKQIVDVKYIEFFSVRLALDSTDESSFIEAKHGVMDGLPVDKSRETSSHSNSADTSITKSGNDSPMNAYEESDVKGDTERDESIDYNMEWEEFSEPKRIPCTSKYPAQHVVLLRTHRSGSGTIANIMYRYGDLNDLEFALPKQKSYDFYWPLNFNPSFVDKKYLNLTPPDLLINARYSPDTMTSFMSKDSYFVTIIRKPSSHFESVFNGYQIDTILGMYNVSDPLDEFLSKPRQYLLQYLKEKPRFDMNLNMAKNGQIFDLGLQHKYYNDPATIRKHINDLAEKIDLVMIMEYFDESLVLLKRELCWDLDDVVYFKLNQRSLEYKQLELTTQQEV</sequence>
<evidence type="ECO:0000313" key="12">
    <source>
        <dbReference type="EMBL" id="KAK2557398.1"/>
    </source>
</evidence>
<dbReference type="PANTHER" id="PTHR14647:SF85">
    <property type="entry name" value="GALACTOSYLCERAMIDE SULFOTRANSFERASE-LIKE"/>
    <property type="match status" value="1"/>
</dbReference>